<dbReference type="GO" id="GO:0016020">
    <property type="term" value="C:membrane"/>
    <property type="evidence" value="ECO:0007669"/>
    <property type="project" value="UniProtKB-SubCell"/>
</dbReference>
<evidence type="ECO:0000313" key="8">
    <source>
        <dbReference type="EMBL" id="PWJ29104.1"/>
    </source>
</evidence>
<dbReference type="SUPFAM" id="SSF103481">
    <property type="entry name" value="Multidrug resistance efflux transporter EmrE"/>
    <property type="match status" value="2"/>
</dbReference>
<accession>A0A2Y9BEA2</accession>
<feature type="transmembrane region" description="Helical" evidence="6">
    <location>
        <begin position="66"/>
        <end position="86"/>
    </location>
</feature>
<evidence type="ECO:0000256" key="4">
    <source>
        <dbReference type="ARBA" id="ARBA00022989"/>
    </source>
</evidence>
<feature type="transmembrane region" description="Helical" evidence="6">
    <location>
        <begin position="37"/>
        <end position="54"/>
    </location>
</feature>
<evidence type="ECO:0000256" key="3">
    <source>
        <dbReference type="ARBA" id="ARBA00022692"/>
    </source>
</evidence>
<dbReference type="EMBL" id="QGDL01000007">
    <property type="protein sequence ID" value="PWJ29104.1"/>
    <property type="molecule type" value="Genomic_DNA"/>
</dbReference>
<dbReference type="InterPro" id="IPR000620">
    <property type="entry name" value="EamA_dom"/>
</dbReference>
<keyword evidence="5 6" id="KW-0472">Membrane</keyword>
<organism evidence="8 9">
    <name type="scientific">Faecalicatena orotica</name>
    <dbReference type="NCBI Taxonomy" id="1544"/>
    <lineage>
        <taxon>Bacteria</taxon>
        <taxon>Bacillati</taxon>
        <taxon>Bacillota</taxon>
        <taxon>Clostridia</taxon>
        <taxon>Lachnospirales</taxon>
        <taxon>Lachnospiraceae</taxon>
        <taxon>Faecalicatena</taxon>
    </lineage>
</organism>
<reference evidence="8 9" key="1">
    <citation type="submission" date="2018-05" db="EMBL/GenBank/DDBJ databases">
        <title>The Hungate 1000. A catalogue of reference genomes from the rumen microbiome.</title>
        <authorList>
            <person name="Kelly W."/>
        </authorList>
    </citation>
    <scope>NUCLEOTIDE SEQUENCE [LARGE SCALE GENOMIC DNA]</scope>
    <source>
        <strain evidence="8 9">NLAE-zl-C242</strain>
    </source>
</reference>
<feature type="transmembrane region" description="Helical" evidence="6">
    <location>
        <begin position="178"/>
        <end position="201"/>
    </location>
</feature>
<evidence type="ECO:0000313" key="9">
    <source>
        <dbReference type="Proteomes" id="UP000245845"/>
    </source>
</evidence>
<dbReference type="Proteomes" id="UP000245845">
    <property type="component" value="Unassembled WGS sequence"/>
</dbReference>
<dbReference type="RefSeq" id="WP_109731632.1">
    <property type="nucleotide sequence ID" value="NZ_BAAACK010000011.1"/>
</dbReference>
<feature type="transmembrane region" description="Helical" evidence="6">
    <location>
        <begin position="264"/>
        <end position="281"/>
    </location>
</feature>
<evidence type="ECO:0000256" key="1">
    <source>
        <dbReference type="ARBA" id="ARBA00004141"/>
    </source>
</evidence>
<evidence type="ECO:0000256" key="6">
    <source>
        <dbReference type="SAM" id="Phobius"/>
    </source>
</evidence>
<dbReference type="Pfam" id="PF00892">
    <property type="entry name" value="EamA"/>
    <property type="match status" value="2"/>
</dbReference>
<dbReference type="PANTHER" id="PTHR22911:SF6">
    <property type="entry name" value="SOLUTE CARRIER FAMILY 35 MEMBER G1"/>
    <property type="match status" value="1"/>
</dbReference>
<dbReference type="PANTHER" id="PTHR22911">
    <property type="entry name" value="ACYL-MALONYL CONDENSING ENZYME-RELATED"/>
    <property type="match status" value="1"/>
</dbReference>
<feature type="transmembrane region" description="Helical" evidence="6">
    <location>
        <begin position="123"/>
        <end position="141"/>
    </location>
</feature>
<feature type="domain" description="EamA" evidence="7">
    <location>
        <begin position="6"/>
        <end position="137"/>
    </location>
</feature>
<dbReference type="AlphaFoldDB" id="A0A2Y9BEA2"/>
<proteinExistence type="inferred from homology"/>
<gene>
    <name evidence="8" type="ORF">A8806_107254</name>
</gene>
<dbReference type="InterPro" id="IPR037185">
    <property type="entry name" value="EmrE-like"/>
</dbReference>
<feature type="transmembrane region" description="Helical" evidence="6">
    <location>
        <begin position="147"/>
        <end position="166"/>
    </location>
</feature>
<comment type="similarity">
    <text evidence="2">Belongs to the EamA transporter family.</text>
</comment>
<keyword evidence="3 6" id="KW-0812">Transmembrane</keyword>
<feature type="transmembrane region" description="Helical" evidence="6">
    <location>
        <begin position="241"/>
        <end position="258"/>
    </location>
</feature>
<evidence type="ECO:0000256" key="5">
    <source>
        <dbReference type="ARBA" id="ARBA00023136"/>
    </source>
</evidence>
<evidence type="ECO:0000259" key="7">
    <source>
        <dbReference type="Pfam" id="PF00892"/>
    </source>
</evidence>
<keyword evidence="4 6" id="KW-1133">Transmembrane helix</keyword>
<keyword evidence="9" id="KW-1185">Reference proteome</keyword>
<feature type="domain" description="EamA" evidence="7">
    <location>
        <begin position="148"/>
        <end position="278"/>
    </location>
</feature>
<name>A0A2Y9BEA2_9FIRM</name>
<dbReference type="OrthoDB" id="5148831at2"/>
<comment type="subcellular location">
    <subcellularLocation>
        <location evidence="1">Membrane</location>
        <topology evidence="1">Multi-pass membrane protein</topology>
    </subcellularLocation>
</comment>
<sequence length="292" mass="32524">MKKKYLGIIYIVLSAFCFALMNMFVRLSGDLPSVQKSFFRNLVALVFAFAILKKDRVWFSGKRENIKYLFLRSAAGTVGILCNYYAIDRMVLSDASMLNKMSPFFVIIFSFFILKEKIKPPQILIVAGAFLGSLLIIRPTAHIFQSPAALVGLLGGLTAGLAYTYVRLLGEKGEKGPFVVFTFSTFSCVVTLPFLIFQYHAMSAMQLVYLLFAGLCAAGGQFSITAAYFHAPAREISVYDYSQIVFSALLGFFVFGQIPDVLSWMGYAVICVMAVLMFLYNNRGKDEGRTHA</sequence>
<protein>
    <submittedName>
        <fullName evidence="8">Drug/metabolite transporter (DMT)-like permease</fullName>
    </submittedName>
</protein>
<feature type="transmembrane region" description="Helical" evidence="6">
    <location>
        <begin position="7"/>
        <end position="25"/>
    </location>
</feature>
<feature type="transmembrane region" description="Helical" evidence="6">
    <location>
        <begin position="207"/>
        <end position="229"/>
    </location>
</feature>
<feature type="transmembrane region" description="Helical" evidence="6">
    <location>
        <begin position="98"/>
        <end position="114"/>
    </location>
</feature>
<evidence type="ECO:0000256" key="2">
    <source>
        <dbReference type="ARBA" id="ARBA00007362"/>
    </source>
</evidence>
<comment type="caution">
    <text evidence="8">The sequence shown here is derived from an EMBL/GenBank/DDBJ whole genome shotgun (WGS) entry which is preliminary data.</text>
</comment>